<dbReference type="InterPro" id="IPR045464">
    <property type="entry name" value="Hrt3/FBXO9_C"/>
</dbReference>
<feature type="compositionally biased region" description="Polar residues" evidence="3">
    <location>
        <begin position="7"/>
        <end position="16"/>
    </location>
</feature>
<evidence type="ECO:0000256" key="2">
    <source>
        <dbReference type="PROSITE-ProRule" id="PRU00339"/>
    </source>
</evidence>
<proteinExistence type="predicted"/>
<dbReference type="EMBL" id="CALTRL010001446">
    <property type="protein sequence ID" value="CAH7672520.1"/>
    <property type="molecule type" value="Genomic_DNA"/>
</dbReference>
<dbReference type="SUPFAM" id="SSF81383">
    <property type="entry name" value="F-box domain"/>
    <property type="match status" value="1"/>
</dbReference>
<dbReference type="SUPFAM" id="SSF48452">
    <property type="entry name" value="TPR-like"/>
    <property type="match status" value="1"/>
</dbReference>
<dbReference type="InterPro" id="IPR036047">
    <property type="entry name" value="F-box-like_dom_sf"/>
</dbReference>
<evidence type="ECO:0000256" key="3">
    <source>
        <dbReference type="SAM" id="MobiDB-lite"/>
    </source>
</evidence>
<feature type="domain" description="F-box protein Hrt3/FBXO9 C-terminal" evidence="4">
    <location>
        <begin position="350"/>
        <end position="518"/>
    </location>
</feature>
<evidence type="ECO:0000259" key="4">
    <source>
        <dbReference type="Pfam" id="PF19270"/>
    </source>
</evidence>
<dbReference type="InterPro" id="IPR011990">
    <property type="entry name" value="TPR-like_helical_dom_sf"/>
</dbReference>
<keyword evidence="6" id="KW-1185">Reference proteome</keyword>
<dbReference type="AlphaFoldDB" id="A0AAV0AUP3"/>
<dbReference type="Pfam" id="PF19270">
    <property type="entry name" value="FBO_C"/>
    <property type="match status" value="1"/>
</dbReference>
<accession>A0AAV0AUP3</accession>
<feature type="repeat" description="TPR" evidence="2">
    <location>
        <begin position="97"/>
        <end position="130"/>
    </location>
</feature>
<dbReference type="GO" id="GO:0031146">
    <property type="term" value="P:SCF-dependent proteasomal ubiquitin-dependent protein catabolic process"/>
    <property type="evidence" value="ECO:0007669"/>
    <property type="project" value="TreeGrafter"/>
</dbReference>
<name>A0AAV0AUP3_PHAPC</name>
<dbReference type="GO" id="GO:0019005">
    <property type="term" value="C:SCF ubiquitin ligase complex"/>
    <property type="evidence" value="ECO:0007669"/>
    <property type="project" value="TreeGrafter"/>
</dbReference>
<organism evidence="5 6">
    <name type="scientific">Phakopsora pachyrhizi</name>
    <name type="common">Asian soybean rust disease fungus</name>
    <dbReference type="NCBI Taxonomy" id="170000"/>
    <lineage>
        <taxon>Eukaryota</taxon>
        <taxon>Fungi</taxon>
        <taxon>Dikarya</taxon>
        <taxon>Basidiomycota</taxon>
        <taxon>Pucciniomycotina</taxon>
        <taxon>Pucciniomycetes</taxon>
        <taxon>Pucciniales</taxon>
        <taxon>Phakopsoraceae</taxon>
        <taxon>Phakopsora</taxon>
    </lineage>
</organism>
<protein>
    <recommendedName>
        <fullName evidence="4">F-box protein Hrt3/FBXO9 C-terminal domain-containing protein</fullName>
    </recommendedName>
</protein>
<dbReference type="PANTHER" id="PTHR12874">
    <property type="entry name" value="F-BOX ONLY PROTEIN 48-RELATED"/>
    <property type="match status" value="1"/>
</dbReference>
<dbReference type="GO" id="GO:0005737">
    <property type="term" value="C:cytoplasm"/>
    <property type="evidence" value="ECO:0007669"/>
    <property type="project" value="TreeGrafter"/>
</dbReference>
<keyword evidence="1" id="KW-0833">Ubl conjugation pathway</keyword>
<keyword evidence="2" id="KW-0802">TPR repeat</keyword>
<evidence type="ECO:0000313" key="5">
    <source>
        <dbReference type="EMBL" id="CAH7672520.1"/>
    </source>
</evidence>
<sequence>MDHLLSHQDQQGSSLAVPSESVERLGNSELELFRKNWLDEVRRQNQQPHENYQQFNDGQPSHHALNLTKKSEESYKKEIFNPLEAGPSNSKSVNQDPLTLYAHAVYYERTGLLDDALLCYRKALRLDPMIDKAYHLLKPNEIEAIERQFNLNYCIGNESWSEFRFSRTLESQENYYPMTQLETPNADANHPSSTAKLLKELLKSFINNPWKRNQQSRDDKDESEADLLNITSVELEDNNEPEEDRKATDQESLSMKFEISDLNLPCPISKIPPELLLLILANPSIDRSKLHLTTNLVERFARVSRLGRILTLDQSLWRLICEKTYLTDLFINQTSETDLLPHIALIENLCLEYHGNDWRRMYIEQPRIKFEGCFIAVARYSRLGESANPWYTPTHFVTFFRYLRMFPDGTCLTVASTDEPSAVVRKLQAPTQPFTSETQVVKGLKYGQWSLKDDFLRIYNLKSDFGHSEQDNRNNSGQMKYRLEMHCKLESTRRGKMNKLQLYKIMTLNLNTGEELDIPLPPVESGSKPFIFSRVVAYDQV</sequence>
<dbReference type="Proteomes" id="UP001153365">
    <property type="component" value="Unassembled WGS sequence"/>
</dbReference>
<gene>
    <name evidence="5" type="ORF">PPACK8108_LOCUS7337</name>
</gene>
<evidence type="ECO:0000256" key="1">
    <source>
        <dbReference type="ARBA" id="ARBA00022786"/>
    </source>
</evidence>
<dbReference type="PANTHER" id="PTHR12874:SF9">
    <property type="entry name" value="F-BOX ONLY PROTEIN 48"/>
    <property type="match status" value="1"/>
</dbReference>
<reference evidence="5" key="1">
    <citation type="submission" date="2022-06" db="EMBL/GenBank/DDBJ databases">
        <authorList>
            <consortium name="SYNGENTA / RWTH Aachen University"/>
        </authorList>
    </citation>
    <scope>NUCLEOTIDE SEQUENCE</scope>
</reference>
<evidence type="ECO:0000313" key="6">
    <source>
        <dbReference type="Proteomes" id="UP001153365"/>
    </source>
</evidence>
<comment type="caution">
    <text evidence="5">The sequence shown here is derived from an EMBL/GenBank/DDBJ whole genome shotgun (WGS) entry which is preliminary data.</text>
</comment>
<feature type="region of interest" description="Disordered" evidence="3">
    <location>
        <begin position="1"/>
        <end position="22"/>
    </location>
</feature>
<dbReference type="PROSITE" id="PS50005">
    <property type="entry name" value="TPR"/>
    <property type="match status" value="1"/>
</dbReference>
<dbReference type="InterPro" id="IPR019734">
    <property type="entry name" value="TPR_rpt"/>
</dbReference>